<evidence type="ECO:0000313" key="2">
    <source>
        <dbReference type="Proteomes" id="UP000179807"/>
    </source>
</evidence>
<dbReference type="AlphaFoldDB" id="A0A1J4JF04"/>
<sequence length="324" mass="37383">MIMRPFINTKQLFSGIFVISSLFTNMNALKDAIDENKYISESKIPNIKGYLSHNFYITDKTEITVRKQKEIMHDPLPFSYAICKGSQKSLKSLLDIAINKVKMDLIEIYSSSKSLPGIYYPLIHLALITKQHKCLKVLIEFLQNDSSIMMKVLNEITDQNHCLAIEYALDDFNAFTLLLEKKADIFTEVVYNDKSNTQIRKASPYANLLFSENVSLTFLASFIKLVKQNQDETYQKLKDNIEKSITENWYDNTGLVFSPNTEKAKPLDEYDDQAKVAALLSEFQQIESKDPIQSVSITNEEIEEENNYTEVEFYNEEMMLCVQD</sequence>
<reference evidence="1" key="1">
    <citation type="submission" date="2016-10" db="EMBL/GenBank/DDBJ databases">
        <authorList>
            <person name="Benchimol M."/>
            <person name="Almeida L.G."/>
            <person name="Vasconcelos A.T."/>
            <person name="Perreira-Neves A."/>
            <person name="Rosa I.A."/>
            <person name="Tasca T."/>
            <person name="Bogo M.R."/>
            <person name="de Souza W."/>
        </authorList>
    </citation>
    <scope>NUCLEOTIDE SEQUENCE [LARGE SCALE GENOMIC DNA]</scope>
    <source>
        <strain evidence="1">K</strain>
    </source>
</reference>
<comment type="caution">
    <text evidence="1">The sequence shown here is derived from an EMBL/GenBank/DDBJ whole genome shotgun (WGS) entry which is preliminary data.</text>
</comment>
<protein>
    <submittedName>
        <fullName evidence="1">Uncharacterized protein</fullName>
    </submittedName>
</protein>
<dbReference type="GeneID" id="94829612"/>
<organism evidence="1 2">
    <name type="scientific">Tritrichomonas foetus</name>
    <dbReference type="NCBI Taxonomy" id="1144522"/>
    <lineage>
        <taxon>Eukaryota</taxon>
        <taxon>Metamonada</taxon>
        <taxon>Parabasalia</taxon>
        <taxon>Tritrichomonadida</taxon>
        <taxon>Tritrichomonadidae</taxon>
        <taxon>Tritrichomonas</taxon>
    </lineage>
</organism>
<dbReference type="RefSeq" id="XP_068350394.1">
    <property type="nucleotide sequence ID" value="XM_068494908.1"/>
</dbReference>
<evidence type="ECO:0000313" key="1">
    <source>
        <dbReference type="EMBL" id="OHS97257.1"/>
    </source>
</evidence>
<dbReference type="VEuPathDB" id="TrichDB:TRFO_09517"/>
<gene>
    <name evidence="1" type="ORF">TRFO_09517</name>
</gene>
<accession>A0A1J4JF04</accession>
<dbReference type="Proteomes" id="UP000179807">
    <property type="component" value="Unassembled WGS sequence"/>
</dbReference>
<proteinExistence type="predicted"/>
<name>A0A1J4JF04_9EUKA</name>
<dbReference type="EMBL" id="MLAK01001126">
    <property type="protein sequence ID" value="OHS97257.1"/>
    <property type="molecule type" value="Genomic_DNA"/>
</dbReference>
<keyword evidence="2" id="KW-1185">Reference proteome</keyword>